<dbReference type="PATRIC" id="fig|1156395.6.peg.1178"/>
<dbReference type="Pfam" id="PF22785">
    <property type="entry name" value="Tc-R-P"/>
    <property type="match status" value="1"/>
</dbReference>
<feature type="domain" description="Tyrosine-protein phosphatase" evidence="2">
    <location>
        <begin position="5"/>
        <end position="148"/>
    </location>
</feature>
<dbReference type="PROSITE" id="PS50054">
    <property type="entry name" value="TYR_PHOSPHATASE_DUAL"/>
    <property type="match status" value="1"/>
</dbReference>
<dbReference type="SMART" id="SM00195">
    <property type="entry name" value="DSPc"/>
    <property type="match status" value="1"/>
</dbReference>
<dbReference type="PANTHER" id="PTHR23339">
    <property type="entry name" value="TYROSINE SPECIFIC PROTEIN PHOSPHATASE AND DUAL SPECIFICITY PROTEIN PHOSPHATASE"/>
    <property type="match status" value="1"/>
</dbReference>
<evidence type="ECO:0000313" key="5">
    <source>
        <dbReference type="Proteomes" id="UP000093080"/>
    </source>
</evidence>
<dbReference type="EMBL" id="MAGO01000005">
    <property type="protein sequence ID" value="OCC15415.1"/>
    <property type="molecule type" value="Genomic_DNA"/>
</dbReference>
<evidence type="ECO:0000256" key="1">
    <source>
        <dbReference type="ARBA" id="ARBA00022801"/>
    </source>
</evidence>
<keyword evidence="5" id="KW-1185">Reference proteome</keyword>
<dbReference type="Proteomes" id="UP000093080">
    <property type="component" value="Unassembled WGS sequence"/>
</dbReference>
<evidence type="ECO:0000259" key="2">
    <source>
        <dbReference type="PROSITE" id="PS50054"/>
    </source>
</evidence>
<dbReference type="PROSITE" id="PS00383">
    <property type="entry name" value="TYR_PHOSPHATASE_1"/>
    <property type="match status" value="1"/>
</dbReference>
<keyword evidence="1" id="KW-0378">Hydrolase</keyword>
<dbReference type="AlphaFoldDB" id="A0A1B9F6I1"/>
<organism evidence="4 5">
    <name type="scientific">Dissulfuribacter thermophilus</name>
    <dbReference type="NCBI Taxonomy" id="1156395"/>
    <lineage>
        <taxon>Bacteria</taxon>
        <taxon>Pseudomonadati</taxon>
        <taxon>Thermodesulfobacteriota</taxon>
        <taxon>Dissulfuribacteria</taxon>
        <taxon>Dissulfuribacterales</taxon>
        <taxon>Dissulfuribacteraceae</taxon>
        <taxon>Dissulfuribacter</taxon>
    </lineage>
</organism>
<proteinExistence type="predicted"/>
<dbReference type="InterPro" id="IPR016130">
    <property type="entry name" value="Tyr_Pase_AS"/>
</dbReference>
<dbReference type="InterPro" id="IPR000387">
    <property type="entry name" value="Tyr_Pase_dom"/>
</dbReference>
<evidence type="ECO:0000313" key="4">
    <source>
        <dbReference type="EMBL" id="OCC15415.1"/>
    </source>
</evidence>
<dbReference type="GO" id="GO:0016787">
    <property type="term" value="F:hydrolase activity"/>
    <property type="evidence" value="ECO:0007669"/>
    <property type="project" value="UniProtKB-KW"/>
</dbReference>
<dbReference type="InterPro" id="IPR020422">
    <property type="entry name" value="TYR_PHOSPHATASE_DUAL_dom"/>
</dbReference>
<dbReference type="RefSeq" id="WP_067617466.1">
    <property type="nucleotide sequence ID" value="NZ_MAGO01000005.1"/>
</dbReference>
<dbReference type="Gene3D" id="3.90.190.10">
    <property type="entry name" value="Protein tyrosine phosphatase superfamily"/>
    <property type="match status" value="1"/>
</dbReference>
<name>A0A1B9F6I1_9BACT</name>
<dbReference type="PROSITE" id="PS50056">
    <property type="entry name" value="TYR_PHOSPHATASE_2"/>
    <property type="match status" value="1"/>
</dbReference>
<accession>A0A1B9F6I1</accession>
<protein>
    <submittedName>
        <fullName evidence="4">Dual specificity protein phosphatase</fullName>
    </submittedName>
</protein>
<dbReference type="SUPFAM" id="SSF52799">
    <property type="entry name" value="(Phosphotyrosine protein) phosphatases II"/>
    <property type="match status" value="1"/>
</dbReference>
<feature type="domain" description="Tyrosine specific protein phosphatases" evidence="3">
    <location>
        <begin position="71"/>
        <end position="127"/>
    </location>
</feature>
<reference evidence="4 5" key="1">
    <citation type="submission" date="2016-06" db="EMBL/GenBank/DDBJ databases">
        <title>Respiratory ammonification of nitrate coupled to the oxidation of elemental sulfur in deep-sea autotrophic thermophilic bacteria.</title>
        <authorList>
            <person name="Slobodkina G.B."/>
            <person name="Mardanov A.V."/>
            <person name="Ravin N.V."/>
            <person name="Frolova A.A."/>
            <person name="Viryasiv M.B."/>
            <person name="Chernyh N.A."/>
            <person name="Bonch-Osmolovskaya E.A."/>
            <person name="Slobodkin A.I."/>
        </authorList>
    </citation>
    <scope>NUCLEOTIDE SEQUENCE [LARGE SCALE GENOMIC DNA]</scope>
    <source>
        <strain evidence="4 5">S69</strain>
    </source>
</reference>
<comment type="caution">
    <text evidence="4">The sequence shown here is derived from an EMBL/GenBank/DDBJ whole genome shotgun (WGS) entry which is preliminary data.</text>
</comment>
<dbReference type="FunFam" id="3.90.190.10:FF:000157">
    <property type="entry name" value="Protein-tyrosine phosphatase"/>
    <property type="match status" value="1"/>
</dbReference>
<dbReference type="InterPro" id="IPR029021">
    <property type="entry name" value="Prot-tyrosine_phosphatase-like"/>
</dbReference>
<sequence>MTNYELTWITPQLAVGHAPMSYEDLDAIKKQGINAVVNLCGEFCDLHEIEEEFGFDVYFLPVPDEWVPDMDSLEKALEWLDEAIYLGKKVLVHCRHGIGRTGTFVASYLLRRGLGLKEAERCLKGTKAVPSNYYQWKLLRKYQKKSPPLKLREPSIELKSEIDLRAFFSEYEFLVREVEKRLVNSPGDHDKREDTGIYCCRERFQLEFIETLYLSKKINTEISLEMRKEVVLRATKCRTKKDHDFVCPLYMDERCILMDYRPIRCRAFKKAMVGPQEIVVKEVLNNISRQCFFSISGGLSAKEGLKFWIDDVCSGKFVQSYFRFLLLKEKSA</sequence>
<dbReference type="STRING" id="1156395.DBT_1162"/>
<evidence type="ECO:0000259" key="3">
    <source>
        <dbReference type="PROSITE" id="PS50056"/>
    </source>
</evidence>
<dbReference type="InterPro" id="IPR050561">
    <property type="entry name" value="PTP"/>
</dbReference>
<gene>
    <name evidence="4" type="ORF">DBT_1162</name>
</gene>